<sequence length="118" mass="12967">MHTHKTTPLPESFTRTTLGRRTTSLGALLHKAPAEERRTAGVEAPLSFGYQEGEGILILEPEQCAEWAQPQAQKCADVLLSQEGKKGQTGNPFPRRTRQGSLQEPRSNNNSEIGKGEE</sequence>
<feature type="region of interest" description="Disordered" evidence="1">
    <location>
        <begin position="83"/>
        <end position="118"/>
    </location>
</feature>
<name>A0AAN8YBF4_SOLBU</name>
<organism evidence="2 3">
    <name type="scientific">Solanum bulbocastanum</name>
    <name type="common">Wild potato</name>
    <dbReference type="NCBI Taxonomy" id="147425"/>
    <lineage>
        <taxon>Eukaryota</taxon>
        <taxon>Viridiplantae</taxon>
        <taxon>Streptophyta</taxon>
        <taxon>Embryophyta</taxon>
        <taxon>Tracheophyta</taxon>
        <taxon>Spermatophyta</taxon>
        <taxon>Magnoliopsida</taxon>
        <taxon>eudicotyledons</taxon>
        <taxon>Gunneridae</taxon>
        <taxon>Pentapetalae</taxon>
        <taxon>asterids</taxon>
        <taxon>lamiids</taxon>
        <taxon>Solanales</taxon>
        <taxon>Solanaceae</taxon>
        <taxon>Solanoideae</taxon>
        <taxon>Solaneae</taxon>
        <taxon>Solanum</taxon>
    </lineage>
</organism>
<feature type="compositionally biased region" description="Polar residues" evidence="1">
    <location>
        <begin position="99"/>
        <end position="112"/>
    </location>
</feature>
<dbReference type="Proteomes" id="UP001371456">
    <property type="component" value="Unassembled WGS sequence"/>
</dbReference>
<evidence type="ECO:0000313" key="2">
    <source>
        <dbReference type="EMBL" id="KAK6786357.1"/>
    </source>
</evidence>
<protein>
    <submittedName>
        <fullName evidence="2">Uncharacterized protein</fullName>
    </submittedName>
</protein>
<dbReference type="EMBL" id="JBANQN010000006">
    <property type="protein sequence ID" value="KAK6786357.1"/>
    <property type="molecule type" value="Genomic_DNA"/>
</dbReference>
<reference evidence="2 3" key="1">
    <citation type="submission" date="2024-02" db="EMBL/GenBank/DDBJ databases">
        <title>de novo genome assembly of Solanum bulbocastanum strain 11H21.</title>
        <authorList>
            <person name="Hosaka A.J."/>
        </authorList>
    </citation>
    <scope>NUCLEOTIDE SEQUENCE [LARGE SCALE GENOMIC DNA]</scope>
    <source>
        <tissue evidence="2">Young leaves</tissue>
    </source>
</reference>
<gene>
    <name evidence="2" type="ORF">RDI58_014882</name>
</gene>
<evidence type="ECO:0000256" key="1">
    <source>
        <dbReference type="SAM" id="MobiDB-lite"/>
    </source>
</evidence>
<dbReference type="AlphaFoldDB" id="A0AAN8YBF4"/>
<proteinExistence type="predicted"/>
<keyword evidence="3" id="KW-1185">Reference proteome</keyword>
<comment type="caution">
    <text evidence="2">The sequence shown here is derived from an EMBL/GenBank/DDBJ whole genome shotgun (WGS) entry which is preliminary data.</text>
</comment>
<evidence type="ECO:0000313" key="3">
    <source>
        <dbReference type="Proteomes" id="UP001371456"/>
    </source>
</evidence>
<accession>A0AAN8YBF4</accession>